<dbReference type="GO" id="GO:0016020">
    <property type="term" value="C:membrane"/>
    <property type="evidence" value="ECO:0007669"/>
    <property type="project" value="UniProtKB-SubCell"/>
</dbReference>
<feature type="compositionally biased region" description="Pro residues" evidence="6">
    <location>
        <begin position="67"/>
        <end position="79"/>
    </location>
</feature>
<organism evidence="7 8">
    <name type="scientific">Microdochium bolleyi</name>
    <dbReference type="NCBI Taxonomy" id="196109"/>
    <lineage>
        <taxon>Eukaryota</taxon>
        <taxon>Fungi</taxon>
        <taxon>Dikarya</taxon>
        <taxon>Ascomycota</taxon>
        <taxon>Pezizomycotina</taxon>
        <taxon>Sordariomycetes</taxon>
        <taxon>Xylariomycetidae</taxon>
        <taxon>Xylariales</taxon>
        <taxon>Microdochiaceae</taxon>
        <taxon>Microdochium</taxon>
    </lineage>
</organism>
<evidence type="ECO:0000256" key="2">
    <source>
        <dbReference type="ARBA" id="ARBA00006824"/>
    </source>
</evidence>
<gene>
    <name evidence="7" type="ORF">Micbo1qcDRAFT_168828</name>
</gene>
<evidence type="ECO:0000313" key="8">
    <source>
        <dbReference type="Proteomes" id="UP000070501"/>
    </source>
</evidence>
<proteinExistence type="inferred from homology"/>
<dbReference type="InterPro" id="IPR007248">
    <property type="entry name" value="Mpv17_PMP22"/>
</dbReference>
<keyword evidence="4" id="KW-1133">Transmembrane helix</keyword>
<accession>A0A136IMN8</accession>
<keyword evidence="8" id="KW-1185">Reference proteome</keyword>
<evidence type="ECO:0000256" key="3">
    <source>
        <dbReference type="ARBA" id="ARBA00022692"/>
    </source>
</evidence>
<keyword evidence="3" id="KW-0812">Transmembrane</keyword>
<dbReference type="PANTHER" id="PTHR11266:SF113">
    <property type="entry name" value="MEMBRANE PROTEIN, MPV17_PMP22 FAMILY, PUTATIVE (AFU_ORTHOLOGUE AFUA_1G13840)-RELATED"/>
    <property type="match status" value="1"/>
</dbReference>
<dbReference type="OrthoDB" id="430207at2759"/>
<feature type="region of interest" description="Disordered" evidence="6">
    <location>
        <begin position="1"/>
        <end position="81"/>
    </location>
</feature>
<dbReference type="Pfam" id="PF04117">
    <property type="entry name" value="Mpv17_PMP22"/>
    <property type="match status" value="1"/>
</dbReference>
<dbReference type="AlphaFoldDB" id="A0A136IMN8"/>
<feature type="compositionally biased region" description="Low complexity" evidence="6">
    <location>
        <begin position="133"/>
        <end position="147"/>
    </location>
</feature>
<reference evidence="8" key="1">
    <citation type="submission" date="2016-02" db="EMBL/GenBank/DDBJ databases">
        <title>Draft genome sequence of Microdochium bolleyi, a fungal endophyte of beachgrass.</title>
        <authorList>
            <consortium name="DOE Joint Genome Institute"/>
            <person name="David A.S."/>
            <person name="May G."/>
            <person name="Haridas S."/>
            <person name="Lim J."/>
            <person name="Wang M."/>
            <person name="Labutti K."/>
            <person name="Lipzen A."/>
            <person name="Barry K."/>
            <person name="Grigoriev I.V."/>
        </authorList>
    </citation>
    <scope>NUCLEOTIDE SEQUENCE [LARGE SCALE GENOMIC DNA]</scope>
    <source>
        <strain evidence="8">J235TASD1</strain>
    </source>
</reference>
<name>A0A136IMN8_9PEZI</name>
<protein>
    <recommendedName>
        <fullName evidence="9">Mpv17/PMP22 family protein</fullName>
    </recommendedName>
</protein>
<comment type="similarity">
    <text evidence="2">Belongs to the peroxisomal membrane protein PXMP2/4 family.</text>
</comment>
<evidence type="ECO:0000256" key="6">
    <source>
        <dbReference type="SAM" id="MobiDB-lite"/>
    </source>
</evidence>
<feature type="compositionally biased region" description="Basic residues" evidence="6">
    <location>
        <begin position="10"/>
        <end position="22"/>
    </location>
</feature>
<evidence type="ECO:0000256" key="5">
    <source>
        <dbReference type="ARBA" id="ARBA00023136"/>
    </source>
</evidence>
<evidence type="ECO:0000256" key="1">
    <source>
        <dbReference type="ARBA" id="ARBA00004141"/>
    </source>
</evidence>
<evidence type="ECO:0008006" key="9">
    <source>
        <dbReference type="Google" id="ProtNLM"/>
    </source>
</evidence>
<feature type="compositionally biased region" description="Low complexity" evidence="6">
    <location>
        <begin position="23"/>
        <end position="36"/>
    </location>
</feature>
<dbReference type="EMBL" id="KQ964270">
    <property type="protein sequence ID" value="KXJ86213.1"/>
    <property type="molecule type" value="Genomic_DNA"/>
</dbReference>
<dbReference type="InParanoid" id="A0A136IMN8"/>
<sequence length="354" mass="38044">MVPSTPLHAALRRHLLATRPRRLPSTPSRRAQSTQQPPSPHSQPPKPNSSKATPSPPPTHAKSQDPIPTPAAPIPPPATPAVTFWQRLGPVTRAGEAYAAAQRRRPYVMQTAATLVIYFLGDVCAQYIGRDTTTTTTCDTSNDTSASQQEQRGKRQQKTAETSQPPSFASQYDPVRALRSMFIGGLAAVPGWHWFLFLSSNFNYPSRALSIFVKVAINQALFTPIFNSYFFGSHSLLSGSTPQEALERIQRAVPVSMVNSLKLWPAVTAFSFAFIPIEFRSLFAGGIAIGWQTYLSFLNKAAEAAQRAEAAGEAALPAATSSSSSCGKVAAMAKAKANTTSNDEQGSRLAAAVC</sequence>
<comment type="subcellular location">
    <subcellularLocation>
        <location evidence="1">Membrane</location>
        <topology evidence="1">Multi-pass membrane protein</topology>
    </subcellularLocation>
</comment>
<evidence type="ECO:0000256" key="4">
    <source>
        <dbReference type="ARBA" id="ARBA00022989"/>
    </source>
</evidence>
<dbReference type="PANTHER" id="PTHR11266">
    <property type="entry name" value="PEROXISOMAL MEMBRANE PROTEIN 2, PXMP2 MPV17"/>
    <property type="match status" value="1"/>
</dbReference>
<feature type="region of interest" description="Disordered" evidence="6">
    <location>
        <begin position="133"/>
        <end position="169"/>
    </location>
</feature>
<keyword evidence="5" id="KW-0472">Membrane</keyword>
<feature type="compositionally biased region" description="Polar residues" evidence="6">
    <location>
        <begin position="159"/>
        <end position="169"/>
    </location>
</feature>
<dbReference type="Proteomes" id="UP000070501">
    <property type="component" value="Unassembled WGS sequence"/>
</dbReference>
<evidence type="ECO:0000313" key="7">
    <source>
        <dbReference type="EMBL" id="KXJ86213.1"/>
    </source>
</evidence>
<dbReference type="STRING" id="196109.A0A136IMN8"/>
<feature type="compositionally biased region" description="Pro residues" evidence="6">
    <location>
        <begin position="37"/>
        <end position="47"/>
    </location>
</feature>
<dbReference type="GO" id="GO:0005739">
    <property type="term" value="C:mitochondrion"/>
    <property type="evidence" value="ECO:0007669"/>
    <property type="project" value="TreeGrafter"/>
</dbReference>